<keyword evidence="2" id="KW-1133">Transmembrane helix</keyword>
<feature type="compositionally biased region" description="Polar residues" evidence="1">
    <location>
        <begin position="201"/>
        <end position="211"/>
    </location>
</feature>
<feature type="compositionally biased region" description="Polar residues" evidence="1">
    <location>
        <begin position="184"/>
        <end position="193"/>
    </location>
</feature>
<name>A0ABS3NK85_9GAMM</name>
<evidence type="ECO:0000313" key="3">
    <source>
        <dbReference type="EMBL" id="MBO1529827.1"/>
    </source>
</evidence>
<gene>
    <name evidence="3" type="ORF">J3492_01180</name>
</gene>
<dbReference type="Proteomes" id="UP000664554">
    <property type="component" value="Unassembled WGS sequence"/>
</dbReference>
<evidence type="ECO:0000256" key="2">
    <source>
        <dbReference type="SAM" id="Phobius"/>
    </source>
</evidence>
<dbReference type="RefSeq" id="WP_207988856.1">
    <property type="nucleotide sequence ID" value="NZ_JAGBKM010000001.1"/>
</dbReference>
<evidence type="ECO:0000313" key="4">
    <source>
        <dbReference type="Proteomes" id="UP000664554"/>
    </source>
</evidence>
<dbReference type="EMBL" id="JAGBKM010000001">
    <property type="protein sequence ID" value="MBO1529827.1"/>
    <property type="molecule type" value="Genomic_DNA"/>
</dbReference>
<accession>A0ABS3NK85</accession>
<proteinExistence type="predicted"/>
<feature type="region of interest" description="Disordered" evidence="1">
    <location>
        <begin position="184"/>
        <end position="229"/>
    </location>
</feature>
<keyword evidence="2" id="KW-0812">Transmembrane</keyword>
<sequence>MTTISPTRVSMYDFLYQDTQPLVSLLADAAELSLPQTRLALGASLQAIVAALLAYQQRHQGQAINKKLFNRAAVKELRQYNSMNFVTLNATLYHRNDVADAVFHDSARVVKASSYIASQVDATTEQVRTLLTCLCVIVLRELAILADYSKLDNDELDKWFALQPQFLSAERFAKNNVLAVSTLEQNTSPTSQSRAHDIEANKSNQHQQQASVLAENDEESLKTATSSKTEATSLTIVPPPFDNYWYELTSFTPEHSAAKQDMQQATSNYLKAIGRSSDSTPQGHHNDTLVFAQMYAIALPHQRWLLQLAKISDIYLSRNRLRITSEPTTPPTPPLVSLGLIGASNDNTPTTTSEIPIEYDKPKPLWKDPAILILILVIGGLGALATFKYQTQKSQQPSQVISTTEAVSEKQRQMQDVAIVKVDEDDLDSTDDVAPTVPE</sequence>
<protein>
    <submittedName>
        <fullName evidence="3">Uncharacterized protein</fullName>
    </submittedName>
</protein>
<keyword evidence="2" id="KW-0472">Membrane</keyword>
<comment type="caution">
    <text evidence="3">The sequence shown here is derived from an EMBL/GenBank/DDBJ whole genome shotgun (WGS) entry which is preliminary data.</text>
</comment>
<reference evidence="3 4" key="1">
    <citation type="submission" date="2021-03" db="EMBL/GenBank/DDBJ databases">
        <authorList>
            <person name="Shang D.-D."/>
            <person name="Du Z.-J."/>
            <person name="Chen G.-J."/>
        </authorList>
    </citation>
    <scope>NUCLEOTIDE SEQUENCE [LARGE SCALE GENOMIC DNA]</scope>
    <source>
        <strain evidence="3 4">F1192</strain>
    </source>
</reference>
<keyword evidence="4" id="KW-1185">Reference proteome</keyword>
<feature type="transmembrane region" description="Helical" evidence="2">
    <location>
        <begin position="370"/>
        <end position="387"/>
    </location>
</feature>
<evidence type="ECO:0000256" key="1">
    <source>
        <dbReference type="SAM" id="MobiDB-lite"/>
    </source>
</evidence>
<organism evidence="3 4">
    <name type="scientific">Psychrobacter coccoides</name>
    <dbReference type="NCBI Taxonomy" id="2818440"/>
    <lineage>
        <taxon>Bacteria</taxon>
        <taxon>Pseudomonadati</taxon>
        <taxon>Pseudomonadota</taxon>
        <taxon>Gammaproteobacteria</taxon>
        <taxon>Moraxellales</taxon>
        <taxon>Moraxellaceae</taxon>
        <taxon>Psychrobacter</taxon>
    </lineage>
</organism>